<evidence type="ECO:0000259" key="1">
    <source>
        <dbReference type="Pfam" id="PF00534"/>
    </source>
</evidence>
<dbReference type="Proteomes" id="UP000249081">
    <property type="component" value="Unassembled WGS sequence"/>
</dbReference>
<evidence type="ECO:0000259" key="2">
    <source>
        <dbReference type="Pfam" id="PF13439"/>
    </source>
</evidence>
<feature type="domain" description="Glycosyltransferase subfamily 4-like N-terminal" evidence="2">
    <location>
        <begin position="110"/>
        <end position="214"/>
    </location>
</feature>
<comment type="caution">
    <text evidence="3">The sequence shown here is derived from an EMBL/GenBank/DDBJ whole genome shotgun (WGS) entry which is preliminary data.</text>
</comment>
<keyword evidence="3" id="KW-0808">Transferase</keyword>
<organism evidence="3 4">
    <name type="scientific">Shackletoniella antarctica</name>
    <dbReference type="NCBI Taxonomy" id="268115"/>
    <lineage>
        <taxon>Bacteria</taxon>
        <taxon>Bacillati</taxon>
        <taxon>Cyanobacteriota</taxon>
        <taxon>Cyanophyceae</taxon>
        <taxon>Oculatellales</taxon>
        <taxon>Oculatellaceae</taxon>
        <taxon>Shackletoniella</taxon>
    </lineage>
</organism>
<dbReference type="SUPFAM" id="SSF53756">
    <property type="entry name" value="UDP-Glycosyltransferase/glycogen phosphorylase"/>
    <property type="match status" value="1"/>
</dbReference>
<dbReference type="EMBL" id="QBMN01000267">
    <property type="protein sequence ID" value="PZO33226.1"/>
    <property type="molecule type" value="Genomic_DNA"/>
</dbReference>
<sequence length="416" mass="46305">MPRVAYIVKRYPRYSETFIVNEILAHEAAGTEIHIFALRPPVDTHFQDKIARVRAPVTYLRKPAQGRSNPSVTTLTPNSATYFWSELQEAAKVFPDLWSKLSYAAEERTSVVYQAAWLAQEIRQRGITHLHAHFGSVTTSVVRLAAHFADVPYSFTAHAKDIFHESVEPEDLRRKLRDATSVITVSDYNLAHLKEQFGTDARTLCRIYNGIDLSELRYRPVAEGTGRSPTILSVCRLVEKKGITDLVAACDLLRHWGIDFTCQIVGTGPLEDELRSQIHALHLADWVDILGPRPQQQVFELMQRAAVFAAPYVVGADGNRDGLPTALLEAMALGIPCVATDVTGIPEVVRDGETGLLVGQRDSESLAEALRRLLIEPALGEELAAAARLLIEAEFDITRNTALLRSHFQLPQLQEV</sequence>
<dbReference type="InterPro" id="IPR028098">
    <property type="entry name" value="Glyco_trans_4-like_N"/>
</dbReference>
<dbReference type="InterPro" id="IPR050194">
    <property type="entry name" value="Glycosyltransferase_grp1"/>
</dbReference>
<evidence type="ECO:0000313" key="4">
    <source>
        <dbReference type="Proteomes" id="UP000249081"/>
    </source>
</evidence>
<reference evidence="3 4" key="2">
    <citation type="submission" date="2018-06" db="EMBL/GenBank/DDBJ databases">
        <title>Metagenomic assembly of (sub)arctic Cyanobacteria and their associated microbiome from non-axenic cultures.</title>
        <authorList>
            <person name="Baurain D."/>
        </authorList>
    </citation>
    <scope>NUCLEOTIDE SEQUENCE [LARGE SCALE GENOMIC DNA]</scope>
    <source>
        <strain evidence="3">ULC041bin1</strain>
    </source>
</reference>
<dbReference type="InterPro" id="IPR001296">
    <property type="entry name" value="Glyco_trans_1"/>
</dbReference>
<dbReference type="Gene3D" id="3.40.50.2000">
    <property type="entry name" value="Glycogen Phosphorylase B"/>
    <property type="match status" value="2"/>
</dbReference>
<accession>A0A2W4VKR6</accession>
<proteinExistence type="predicted"/>
<reference evidence="4" key="1">
    <citation type="submission" date="2018-04" db="EMBL/GenBank/DDBJ databases">
        <authorList>
            <person name="Cornet L."/>
        </authorList>
    </citation>
    <scope>NUCLEOTIDE SEQUENCE [LARGE SCALE GENOMIC DNA]</scope>
</reference>
<dbReference type="Pfam" id="PF13439">
    <property type="entry name" value="Glyco_transf_4"/>
    <property type="match status" value="1"/>
</dbReference>
<dbReference type="GO" id="GO:0016757">
    <property type="term" value="F:glycosyltransferase activity"/>
    <property type="evidence" value="ECO:0007669"/>
    <property type="project" value="InterPro"/>
</dbReference>
<protein>
    <submittedName>
        <fullName evidence="3">Colanic acid biosynthesis glycosyltransferase WcaL</fullName>
    </submittedName>
</protein>
<evidence type="ECO:0000313" key="3">
    <source>
        <dbReference type="EMBL" id="PZO33226.1"/>
    </source>
</evidence>
<dbReference type="AlphaFoldDB" id="A0A2W4VKR6"/>
<dbReference type="PANTHER" id="PTHR45947:SF14">
    <property type="entry name" value="SLL1723 PROTEIN"/>
    <property type="match status" value="1"/>
</dbReference>
<name>A0A2W4VKR6_9CYAN</name>
<dbReference type="Pfam" id="PF00534">
    <property type="entry name" value="Glycos_transf_1"/>
    <property type="match status" value="1"/>
</dbReference>
<feature type="domain" description="Glycosyl transferase family 1" evidence="1">
    <location>
        <begin position="227"/>
        <end position="388"/>
    </location>
</feature>
<dbReference type="PANTHER" id="PTHR45947">
    <property type="entry name" value="SULFOQUINOVOSYL TRANSFERASE SQD2"/>
    <property type="match status" value="1"/>
</dbReference>
<gene>
    <name evidence="3" type="ORF">DCF17_22240</name>
</gene>